<sequence>MSDASGQPAPSEHDAELRRRILRAATELFYGEGARAVGVEAVVRRAGVNKMSLYRQFASKDALLLHYLEHWERRFWGFIEAAVAQHPQDARARLRQIFIDITERARRPGYRGCPFVNIAAEFADPAHPTRQFVARHKAALRERLQTMASEAGARDPAALAAALALLMEGAYTASQTYGHESALLDALPPLAGQLIDTACNTEAPAP</sequence>
<dbReference type="SUPFAM" id="SSF48498">
    <property type="entry name" value="Tetracyclin repressor-like, C-terminal domain"/>
    <property type="match status" value="1"/>
</dbReference>
<evidence type="ECO:0000256" key="2">
    <source>
        <dbReference type="ARBA" id="ARBA00023125"/>
    </source>
</evidence>
<dbReference type="RefSeq" id="WP_110016591.1">
    <property type="nucleotide sequence ID" value="NZ_QGTJ01000001.1"/>
</dbReference>
<dbReference type="Pfam" id="PF00440">
    <property type="entry name" value="TetR_N"/>
    <property type="match status" value="1"/>
</dbReference>
<dbReference type="Proteomes" id="UP000246569">
    <property type="component" value="Unassembled WGS sequence"/>
</dbReference>
<evidence type="ECO:0000313" key="7">
    <source>
        <dbReference type="Proteomes" id="UP000246569"/>
    </source>
</evidence>
<dbReference type="AlphaFoldDB" id="A0A317MZI7"/>
<reference evidence="6 7" key="1">
    <citation type="submission" date="2018-05" db="EMBL/GenBank/DDBJ databases">
        <title>Genomic Encyclopedia of Type Strains, Phase IV (KMG-IV): sequencing the most valuable type-strain genomes for metagenomic binning, comparative biology and taxonomic classification.</title>
        <authorList>
            <person name="Goeker M."/>
        </authorList>
    </citation>
    <scope>NUCLEOTIDE SEQUENCE [LARGE SCALE GENOMIC DNA]</scope>
    <source>
        <strain evidence="6 7">DSM 23606</strain>
    </source>
</reference>
<evidence type="ECO:0000256" key="1">
    <source>
        <dbReference type="ARBA" id="ARBA00023015"/>
    </source>
</evidence>
<dbReference type="PROSITE" id="PS50977">
    <property type="entry name" value="HTH_TETR_2"/>
    <property type="match status" value="1"/>
</dbReference>
<feature type="domain" description="HTH tetR-type" evidence="5">
    <location>
        <begin position="15"/>
        <end position="75"/>
    </location>
</feature>
<comment type="caution">
    <text evidence="6">The sequence shown here is derived from an EMBL/GenBank/DDBJ whole genome shotgun (WGS) entry which is preliminary data.</text>
</comment>
<dbReference type="InterPro" id="IPR009057">
    <property type="entry name" value="Homeodomain-like_sf"/>
</dbReference>
<dbReference type="InterPro" id="IPR011075">
    <property type="entry name" value="TetR_C"/>
</dbReference>
<dbReference type="Gene3D" id="1.10.357.10">
    <property type="entry name" value="Tetracycline Repressor, domain 2"/>
    <property type="match status" value="1"/>
</dbReference>
<feature type="DNA-binding region" description="H-T-H motif" evidence="4">
    <location>
        <begin position="38"/>
        <end position="57"/>
    </location>
</feature>
<evidence type="ECO:0000256" key="3">
    <source>
        <dbReference type="ARBA" id="ARBA00023163"/>
    </source>
</evidence>
<evidence type="ECO:0000259" key="5">
    <source>
        <dbReference type="PROSITE" id="PS50977"/>
    </source>
</evidence>
<dbReference type="GO" id="GO:0003677">
    <property type="term" value="F:DNA binding"/>
    <property type="evidence" value="ECO:0007669"/>
    <property type="project" value="UniProtKB-UniRule"/>
</dbReference>
<organism evidence="6 7">
    <name type="scientific">Plasticicumulans acidivorans</name>
    <dbReference type="NCBI Taxonomy" id="886464"/>
    <lineage>
        <taxon>Bacteria</taxon>
        <taxon>Pseudomonadati</taxon>
        <taxon>Pseudomonadota</taxon>
        <taxon>Gammaproteobacteria</taxon>
        <taxon>Candidatus Competibacteraceae</taxon>
        <taxon>Plasticicumulans</taxon>
    </lineage>
</organism>
<dbReference type="InterPro" id="IPR001647">
    <property type="entry name" value="HTH_TetR"/>
</dbReference>
<accession>A0A317MZI7</accession>
<name>A0A317MZI7_9GAMM</name>
<dbReference type="SUPFAM" id="SSF46689">
    <property type="entry name" value="Homeodomain-like"/>
    <property type="match status" value="1"/>
</dbReference>
<dbReference type="PANTHER" id="PTHR47506">
    <property type="entry name" value="TRANSCRIPTIONAL REGULATORY PROTEIN"/>
    <property type="match status" value="1"/>
</dbReference>
<evidence type="ECO:0000256" key="4">
    <source>
        <dbReference type="PROSITE-ProRule" id="PRU00335"/>
    </source>
</evidence>
<keyword evidence="1" id="KW-0805">Transcription regulation</keyword>
<protein>
    <submittedName>
        <fullName evidence="6">TetR family transcriptional regulator</fullName>
    </submittedName>
</protein>
<keyword evidence="7" id="KW-1185">Reference proteome</keyword>
<keyword evidence="2 4" id="KW-0238">DNA-binding</keyword>
<proteinExistence type="predicted"/>
<dbReference type="EMBL" id="QGTJ01000001">
    <property type="protein sequence ID" value="PWV65586.1"/>
    <property type="molecule type" value="Genomic_DNA"/>
</dbReference>
<keyword evidence="3" id="KW-0804">Transcription</keyword>
<evidence type="ECO:0000313" key="6">
    <source>
        <dbReference type="EMBL" id="PWV65586.1"/>
    </source>
</evidence>
<dbReference type="InterPro" id="IPR036271">
    <property type="entry name" value="Tet_transcr_reg_TetR-rel_C_sf"/>
</dbReference>
<dbReference type="OrthoDB" id="116240at2"/>
<dbReference type="PRINTS" id="PR00455">
    <property type="entry name" value="HTHTETR"/>
</dbReference>
<dbReference type="PANTHER" id="PTHR47506:SF1">
    <property type="entry name" value="HTH-TYPE TRANSCRIPTIONAL REGULATOR YJDC"/>
    <property type="match status" value="1"/>
</dbReference>
<dbReference type="Pfam" id="PF16925">
    <property type="entry name" value="TetR_C_13"/>
    <property type="match status" value="1"/>
</dbReference>
<gene>
    <name evidence="6" type="ORF">C7443_10170</name>
</gene>